<gene>
    <name evidence="2" type="ORF">Tco_0801410</name>
</gene>
<accession>A0ABQ4ZWR3</accession>
<feature type="compositionally biased region" description="Basic residues" evidence="1">
    <location>
        <begin position="130"/>
        <end position="144"/>
    </location>
</feature>
<organism evidence="2 3">
    <name type="scientific">Tanacetum coccineum</name>
    <dbReference type="NCBI Taxonomy" id="301880"/>
    <lineage>
        <taxon>Eukaryota</taxon>
        <taxon>Viridiplantae</taxon>
        <taxon>Streptophyta</taxon>
        <taxon>Embryophyta</taxon>
        <taxon>Tracheophyta</taxon>
        <taxon>Spermatophyta</taxon>
        <taxon>Magnoliopsida</taxon>
        <taxon>eudicotyledons</taxon>
        <taxon>Gunneridae</taxon>
        <taxon>Pentapetalae</taxon>
        <taxon>asterids</taxon>
        <taxon>campanulids</taxon>
        <taxon>Asterales</taxon>
        <taxon>Asteraceae</taxon>
        <taxon>Asteroideae</taxon>
        <taxon>Anthemideae</taxon>
        <taxon>Anthemidinae</taxon>
        <taxon>Tanacetum</taxon>
    </lineage>
</organism>
<evidence type="ECO:0000313" key="2">
    <source>
        <dbReference type="EMBL" id="GJS94442.1"/>
    </source>
</evidence>
<keyword evidence="3" id="KW-1185">Reference proteome</keyword>
<sequence>MVDYVNVKYDDKATGTEIIDDVDKENVNVEVVLNKPKNNKLKGKGKHGTSSVSFKGRKGSPSKKGSCSKSTKTKPCKVLKFFDDSSSDDHGSVFRASNVIKFYSDSSSDDHGSVFRGKPGSTSKGVGAPKHSRGKKSKGNRKMV</sequence>
<feature type="compositionally biased region" description="Basic residues" evidence="1">
    <location>
        <begin position="37"/>
        <end position="47"/>
    </location>
</feature>
<feature type="region of interest" description="Disordered" evidence="1">
    <location>
        <begin position="34"/>
        <end position="72"/>
    </location>
</feature>
<evidence type="ECO:0000313" key="3">
    <source>
        <dbReference type="Proteomes" id="UP001151760"/>
    </source>
</evidence>
<dbReference type="Proteomes" id="UP001151760">
    <property type="component" value="Unassembled WGS sequence"/>
</dbReference>
<comment type="caution">
    <text evidence="2">The sequence shown here is derived from an EMBL/GenBank/DDBJ whole genome shotgun (WGS) entry which is preliminary data.</text>
</comment>
<name>A0ABQ4ZWR3_9ASTR</name>
<protein>
    <submittedName>
        <fullName evidence="2">Uncharacterized protein</fullName>
    </submittedName>
</protein>
<dbReference type="EMBL" id="BQNB010011731">
    <property type="protein sequence ID" value="GJS94442.1"/>
    <property type="molecule type" value="Genomic_DNA"/>
</dbReference>
<evidence type="ECO:0000256" key="1">
    <source>
        <dbReference type="SAM" id="MobiDB-lite"/>
    </source>
</evidence>
<proteinExistence type="predicted"/>
<reference evidence="2" key="2">
    <citation type="submission" date="2022-01" db="EMBL/GenBank/DDBJ databases">
        <authorList>
            <person name="Yamashiro T."/>
            <person name="Shiraishi A."/>
            <person name="Satake H."/>
            <person name="Nakayama K."/>
        </authorList>
    </citation>
    <scope>NUCLEOTIDE SEQUENCE</scope>
</reference>
<reference evidence="2" key="1">
    <citation type="journal article" date="2022" name="Int. J. Mol. Sci.">
        <title>Draft Genome of Tanacetum Coccineum: Genomic Comparison of Closely Related Tanacetum-Family Plants.</title>
        <authorList>
            <person name="Yamashiro T."/>
            <person name="Shiraishi A."/>
            <person name="Nakayama K."/>
            <person name="Satake H."/>
        </authorList>
    </citation>
    <scope>NUCLEOTIDE SEQUENCE</scope>
</reference>
<feature type="region of interest" description="Disordered" evidence="1">
    <location>
        <begin position="103"/>
        <end position="144"/>
    </location>
</feature>